<dbReference type="PANTHER" id="PTHR24559:SF440">
    <property type="entry name" value="RIBONUCLEASE H"/>
    <property type="match status" value="1"/>
</dbReference>
<evidence type="ECO:0000259" key="3">
    <source>
        <dbReference type="PROSITE" id="PS50878"/>
    </source>
</evidence>
<evidence type="ECO:0000256" key="2">
    <source>
        <dbReference type="ARBA" id="ARBA00012180"/>
    </source>
</evidence>
<dbReference type="InterPro" id="IPR043128">
    <property type="entry name" value="Rev_trsase/Diguanyl_cyclase"/>
</dbReference>
<reference evidence="4" key="1">
    <citation type="submission" date="2023-03" db="EMBL/GenBank/DDBJ databases">
        <title>Electrophorus voltai genome.</title>
        <authorList>
            <person name="Bian C."/>
        </authorList>
    </citation>
    <scope>NUCLEOTIDE SEQUENCE</scope>
    <source>
        <strain evidence="4">CB-2022</strain>
        <tissue evidence="4">Muscle</tissue>
    </source>
</reference>
<proteinExistence type="inferred from homology"/>
<dbReference type="SUPFAM" id="SSF56672">
    <property type="entry name" value="DNA/RNA polymerases"/>
    <property type="match status" value="1"/>
</dbReference>
<dbReference type="Gene3D" id="3.30.70.270">
    <property type="match status" value="1"/>
</dbReference>
<keyword evidence="5" id="KW-1185">Reference proteome</keyword>
<name>A0AAD8YWW6_9TELE</name>
<organism evidence="4 5">
    <name type="scientific">Electrophorus voltai</name>
    <dbReference type="NCBI Taxonomy" id="2609070"/>
    <lineage>
        <taxon>Eukaryota</taxon>
        <taxon>Metazoa</taxon>
        <taxon>Chordata</taxon>
        <taxon>Craniata</taxon>
        <taxon>Vertebrata</taxon>
        <taxon>Euteleostomi</taxon>
        <taxon>Actinopterygii</taxon>
        <taxon>Neopterygii</taxon>
        <taxon>Teleostei</taxon>
        <taxon>Ostariophysi</taxon>
        <taxon>Gymnotiformes</taxon>
        <taxon>Gymnotoidei</taxon>
        <taxon>Gymnotidae</taxon>
        <taxon>Electrophorus</taxon>
    </lineage>
</organism>
<dbReference type="EMBL" id="JAROKS010000023">
    <property type="protein sequence ID" value="KAK1787329.1"/>
    <property type="molecule type" value="Genomic_DNA"/>
</dbReference>
<dbReference type="EC" id="3.1.26.4" evidence="2"/>
<dbReference type="Proteomes" id="UP001239994">
    <property type="component" value="Unassembled WGS sequence"/>
</dbReference>
<dbReference type="AlphaFoldDB" id="A0AAD8YWW6"/>
<evidence type="ECO:0000256" key="1">
    <source>
        <dbReference type="ARBA" id="ARBA00010879"/>
    </source>
</evidence>
<dbReference type="InterPro" id="IPR000477">
    <property type="entry name" value="RT_dom"/>
</dbReference>
<dbReference type="InterPro" id="IPR043502">
    <property type="entry name" value="DNA/RNA_pol_sf"/>
</dbReference>
<comment type="similarity">
    <text evidence="1">Belongs to the beta type-B retroviral polymerase family. HERV class-II K(HML-2) pol subfamily.</text>
</comment>
<feature type="domain" description="Reverse transcriptase" evidence="3">
    <location>
        <begin position="1"/>
        <end position="125"/>
    </location>
</feature>
<sequence>MTNGATIFTKLDLRSAYNLIRIREGDEWKSAFITAQGHYEYLVMPYGLANSPSVFQAFMDEIFRDMRDRFLNVYIDGILIYSQSLSEHFQHIATVLAQLRQHRLYAKAKQCEFHRTSLTFLGCAISPGKISINPEKVTAVMDWPTLVTIKDLKIPRVF</sequence>
<dbReference type="PROSITE" id="PS50878">
    <property type="entry name" value="RT_POL"/>
    <property type="match status" value="1"/>
</dbReference>
<dbReference type="Pfam" id="PF00078">
    <property type="entry name" value="RVT_1"/>
    <property type="match status" value="1"/>
</dbReference>
<evidence type="ECO:0000313" key="5">
    <source>
        <dbReference type="Proteomes" id="UP001239994"/>
    </source>
</evidence>
<dbReference type="InterPro" id="IPR053134">
    <property type="entry name" value="RNA-dir_DNA_polymerase"/>
</dbReference>
<dbReference type="GO" id="GO:0004523">
    <property type="term" value="F:RNA-DNA hybrid ribonuclease activity"/>
    <property type="evidence" value="ECO:0007669"/>
    <property type="project" value="UniProtKB-EC"/>
</dbReference>
<evidence type="ECO:0000313" key="4">
    <source>
        <dbReference type="EMBL" id="KAK1787329.1"/>
    </source>
</evidence>
<comment type="caution">
    <text evidence="4">The sequence shown here is derived from an EMBL/GenBank/DDBJ whole genome shotgun (WGS) entry which is preliminary data.</text>
</comment>
<protein>
    <recommendedName>
        <fullName evidence="2">ribonuclease H</fullName>
        <ecNumber evidence="2">3.1.26.4</ecNumber>
    </recommendedName>
</protein>
<dbReference type="PANTHER" id="PTHR24559">
    <property type="entry name" value="TRANSPOSON TY3-I GAG-POL POLYPROTEIN"/>
    <property type="match status" value="1"/>
</dbReference>
<accession>A0AAD8YWW6</accession>
<dbReference type="CDD" id="cd01647">
    <property type="entry name" value="RT_LTR"/>
    <property type="match status" value="1"/>
</dbReference>
<gene>
    <name evidence="4" type="ORF">P4O66_002831</name>
</gene>